<keyword evidence="7" id="KW-0057">Aromatic amino acid biosynthesis</keyword>
<dbReference type="PANTHER" id="PTHR48077">
    <property type="entry name" value="TRYPTOPHAN SYNTHASE-RELATED"/>
    <property type="match status" value="1"/>
</dbReference>
<dbReference type="PIRSF" id="PIRSF001413">
    <property type="entry name" value="Trp_syn_beta"/>
    <property type="match status" value="1"/>
</dbReference>
<evidence type="ECO:0000256" key="6">
    <source>
        <dbReference type="ARBA" id="ARBA00022898"/>
    </source>
</evidence>
<evidence type="ECO:0000256" key="7">
    <source>
        <dbReference type="ARBA" id="ARBA00023141"/>
    </source>
</evidence>
<dbReference type="PANTHER" id="PTHR48077:SF3">
    <property type="entry name" value="TRYPTOPHAN SYNTHASE"/>
    <property type="match status" value="1"/>
</dbReference>
<evidence type="ECO:0000256" key="5">
    <source>
        <dbReference type="ARBA" id="ARBA00022822"/>
    </source>
</evidence>
<dbReference type="NCBIfam" id="TIGR00263">
    <property type="entry name" value="trpB"/>
    <property type="match status" value="1"/>
</dbReference>
<dbReference type="OMA" id="PLTLCQN"/>
<reference evidence="11" key="3">
    <citation type="submission" date="2015-02" db="UniProtKB">
        <authorList>
            <consortium name="EnsemblProtists"/>
        </authorList>
    </citation>
    <scope>IDENTIFICATION</scope>
    <source>
        <strain evidence="11">DAOM BR144</strain>
    </source>
</reference>
<dbReference type="CDD" id="cd06446">
    <property type="entry name" value="Trp-synth_B"/>
    <property type="match status" value="1"/>
</dbReference>
<evidence type="ECO:0000256" key="3">
    <source>
        <dbReference type="ARBA" id="ARBA00012043"/>
    </source>
</evidence>
<keyword evidence="12" id="KW-1185">Reference proteome</keyword>
<dbReference type="InParanoid" id="K3WJ02"/>
<reference evidence="12" key="2">
    <citation type="submission" date="2010-04" db="EMBL/GenBank/DDBJ databases">
        <authorList>
            <person name="Buell R."/>
            <person name="Hamilton J."/>
            <person name="Hostetler J."/>
        </authorList>
    </citation>
    <scope>NUCLEOTIDE SEQUENCE [LARGE SCALE GENOMIC DNA]</scope>
    <source>
        <strain evidence="12">DAOM:BR144</strain>
    </source>
</reference>
<name>K3WJ02_GLOUD</name>
<dbReference type="UniPathway" id="UPA00035">
    <property type="reaction ID" value="UER00044"/>
</dbReference>
<comment type="catalytic activity">
    <reaction evidence="9">
        <text>(1S,2R)-1-C-(indol-3-yl)glycerol 3-phosphate + L-serine = D-glyceraldehyde 3-phosphate + L-tryptophan + H2O</text>
        <dbReference type="Rhea" id="RHEA:10532"/>
        <dbReference type="ChEBI" id="CHEBI:15377"/>
        <dbReference type="ChEBI" id="CHEBI:33384"/>
        <dbReference type="ChEBI" id="CHEBI:57912"/>
        <dbReference type="ChEBI" id="CHEBI:58866"/>
        <dbReference type="ChEBI" id="CHEBI:59776"/>
        <dbReference type="EC" id="4.2.1.20"/>
    </reaction>
</comment>
<dbReference type="AlphaFoldDB" id="K3WJ02"/>
<keyword evidence="5" id="KW-0822">Tryptophan biosynthesis</keyword>
<dbReference type="SUPFAM" id="SSF53686">
    <property type="entry name" value="Tryptophan synthase beta subunit-like PLP-dependent enzymes"/>
    <property type="match status" value="1"/>
</dbReference>
<dbReference type="HAMAP" id="MF_00133">
    <property type="entry name" value="Trp_synth_beta"/>
    <property type="match status" value="1"/>
</dbReference>
<keyword evidence="8" id="KW-0456">Lyase</keyword>
<dbReference type="EC" id="4.2.1.20" evidence="3"/>
<dbReference type="FunFam" id="3.40.50.1100:FF:000004">
    <property type="entry name" value="Tryptophan synthase beta chain"/>
    <property type="match status" value="1"/>
</dbReference>
<dbReference type="InterPro" id="IPR006653">
    <property type="entry name" value="Trp_synth_b_CS"/>
</dbReference>
<dbReference type="InterPro" id="IPR023026">
    <property type="entry name" value="Trp_synth_beta/beta-like"/>
</dbReference>
<dbReference type="EnsemblProtists" id="PYU1_T004944">
    <property type="protein sequence ID" value="PYU1_T004944"/>
    <property type="gene ID" value="PYU1_G004933"/>
</dbReference>
<dbReference type="STRING" id="431595.K3WJ02"/>
<dbReference type="InterPro" id="IPR036052">
    <property type="entry name" value="TrpB-like_PALP_sf"/>
</dbReference>
<dbReference type="Pfam" id="PF00291">
    <property type="entry name" value="PALP"/>
    <property type="match status" value="1"/>
</dbReference>
<dbReference type="HOGENOM" id="CLU_016734_3_1_1"/>
<dbReference type="VEuPathDB" id="FungiDB:PYU1_G004933"/>
<feature type="domain" description="Tryptophan synthase beta chain-like PALP" evidence="10">
    <location>
        <begin position="78"/>
        <end position="402"/>
    </location>
</feature>
<organism evidence="11 12">
    <name type="scientific">Globisporangium ultimum (strain ATCC 200006 / CBS 805.95 / DAOM BR144)</name>
    <name type="common">Pythium ultimum</name>
    <dbReference type="NCBI Taxonomy" id="431595"/>
    <lineage>
        <taxon>Eukaryota</taxon>
        <taxon>Sar</taxon>
        <taxon>Stramenopiles</taxon>
        <taxon>Oomycota</taxon>
        <taxon>Peronosporomycetes</taxon>
        <taxon>Pythiales</taxon>
        <taxon>Pythiaceae</taxon>
        <taxon>Globisporangium</taxon>
    </lineage>
</organism>
<evidence type="ECO:0000256" key="2">
    <source>
        <dbReference type="ARBA" id="ARBA00004733"/>
    </source>
</evidence>
<comment type="cofactor">
    <cofactor evidence="1">
        <name>pyridoxal 5'-phosphate</name>
        <dbReference type="ChEBI" id="CHEBI:597326"/>
    </cofactor>
</comment>
<proteinExistence type="inferred from homology"/>
<evidence type="ECO:0000313" key="12">
    <source>
        <dbReference type="Proteomes" id="UP000019132"/>
    </source>
</evidence>
<evidence type="ECO:0000256" key="4">
    <source>
        <dbReference type="ARBA" id="ARBA00022605"/>
    </source>
</evidence>
<comment type="pathway">
    <text evidence="2">Amino-acid biosynthesis; L-tryptophan biosynthesis; L-tryptophan from chorismate: step 5/5.</text>
</comment>
<dbReference type="PROSITE" id="PS00168">
    <property type="entry name" value="TRP_SYNTHASE_BETA"/>
    <property type="match status" value="1"/>
</dbReference>
<dbReference type="FunFam" id="3.40.50.1100:FF:000001">
    <property type="entry name" value="Tryptophan synthase beta chain"/>
    <property type="match status" value="1"/>
</dbReference>
<keyword evidence="6" id="KW-0663">Pyridoxal phosphate</keyword>
<dbReference type="EMBL" id="GL376564">
    <property type="status" value="NOT_ANNOTATED_CDS"/>
    <property type="molecule type" value="Genomic_DNA"/>
</dbReference>
<evidence type="ECO:0000259" key="10">
    <source>
        <dbReference type="Pfam" id="PF00291"/>
    </source>
</evidence>
<dbReference type="InterPro" id="IPR006654">
    <property type="entry name" value="Trp_synth_beta"/>
</dbReference>
<accession>K3WJ02</accession>
<evidence type="ECO:0000313" key="11">
    <source>
        <dbReference type="EnsemblProtists" id="PYU1_T004944"/>
    </source>
</evidence>
<evidence type="ECO:0000256" key="8">
    <source>
        <dbReference type="ARBA" id="ARBA00023239"/>
    </source>
</evidence>
<dbReference type="InterPro" id="IPR001926">
    <property type="entry name" value="TrpB-like_PALP"/>
</dbReference>
<dbReference type="Proteomes" id="UP000019132">
    <property type="component" value="Unassembled WGS sequence"/>
</dbReference>
<sequence>MSAAVPKETQKQYLRVSNAPPVYKSVDELNAYFGEFGGCFVAETLIKAHHDLIDEYVKATQDPKFREELEQLGRDYIGRPTPMYHAKRLTEHAGGAQIWLKREDLAHTGAHKINNALGQAVLAKRLGKPRIIAETGAGQHGVATATACALLGLDCTVYMGYEDTQRQSLNVFRMKMLGAKVIAVKSGSMTLKDAVSEAIRDWVTNVENTHYIIGSAIGPHPFPTIVRDFQSIIGREIKAQLEEEIGRLPDAIVACVGGGSNAIGMFHPFIKDNDVAIYGVEAGGEGVETPRHSSTLLGGRPGVLHGTKTYVMQDDAGQVIGTHSVSAGLDYAGVGPEHAFLKDSGRAQYVSVNDDQALAAFQLISRQEGIIPALESAHAVYYGVELAKTLDPSKVVVVNISGRGDKDMLQVAKELGVNLNDDLTDN</sequence>
<dbReference type="Gene3D" id="3.40.50.1100">
    <property type="match status" value="2"/>
</dbReference>
<evidence type="ECO:0000256" key="9">
    <source>
        <dbReference type="ARBA" id="ARBA00049047"/>
    </source>
</evidence>
<keyword evidence="4" id="KW-0028">Amino-acid biosynthesis</keyword>
<dbReference type="GO" id="GO:0005737">
    <property type="term" value="C:cytoplasm"/>
    <property type="evidence" value="ECO:0007669"/>
    <property type="project" value="TreeGrafter"/>
</dbReference>
<evidence type="ECO:0000256" key="1">
    <source>
        <dbReference type="ARBA" id="ARBA00001933"/>
    </source>
</evidence>
<dbReference type="eggNOG" id="KOG1395">
    <property type="taxonomic scope" value="Eukaryota"/>
</dbReference>
<protein>
    <recommendedName>
        <fullName evidence="3">tryptophan synthase</fullName>
        <ecNumber evidence="3">4.2.1.20</ecNumber>
    </recommendedName>
</protein>
<reference evidence="12" key="1">
    <citation type="journal article" date="2010" name="Genome Biol.">
        <title>Genome sequence of the necrotrophic plant pathogen Pythium ultimum reveals original pathogenicity mechanisms and effector repertoire.</title>
        <authorList>
            <person name="Levesque C.A."/>
            <person name="Brouwer H."/>
            <person name="Cano L."/>
            <person name="Hamilton J.P."/>
            <person name="Holt C."/>
            <person name="Huitema E."/>
            <person name="Raffaele S."/>
            <person name="Robideau G.P."/>
            <person name="Thines M."/>
            <person name="Win J."/>
            <person name="Zerillo M.M."/>
            <person name="Beakes G.W."/>
            <person name="Boore J.L."/>
            <person name="Busam D."/>
            <person name="Dumas B."/>
            <person name="Ferriera S."/>
            <person name="Fuerstenberg S.I."/>
            <person name="Gachon C.M."/>
            <person name="Gaulin E."/>
            <person name="Govers F."/>
            <person name="Grenville-Briggs L."/>
            <person name="Horner N."/>
            <person name="Hostetler J."/>
            <person name="Jiang R.H."/>
            <person name="Johnson J."/>
            <person name="Krajaejun T."/>
            <person name="Lin H."/>
            <person name="Meijer H.J."/>
            <person name="Moore B."/>
            <person name="Morris P."/>
            <person name="Phuntmart V."/>
            <person name="Puiu D."/>
            <person name="Shetty J."/>
            <person name="Stajich J.E."/>
            <person name="Tripathy S."/>
            <person name="Wawra S."/>
            <person name="van West P."/>
            <person name="Whitty B.R."/>
            <person name="Coutinho P.M."/>
            <person name="Henrissat B."/>
            <person name="Martin F."/>
            <person name="Thomas P.D."/>
            <person name="Tyler B.M."/>
            <person name="De Vries R.P."/>
            <person name="Kamoun S."/>
            <person name="Yandell M."/>
            <person name="Tisserat N."/>
            <person name="Buell C.R."/>
        </authorList>
    </citation>
    <scope>NUCLEOTIDE SEQUENCE</scope>
    <source>
        <strain evidence="12">DAOM:BR144</strain>
    </source>
</reference>
<dbReference type="GO" id="GO:0004834">
    <property type="term" value="F:tryptophan synthase activity"/>
    <property type="evidence" value="ECO:0007669"/>
    <property type="project" value="UniProtKB-EC"/>
</dbReference>